<dbReference type="RefSeq" id="WP_197919825.1">
    <property type="nucleotide sequence ID" value="NZ_CAWPTA010000006.1"/>
</dbReference>
<feature type="transmembrane region" description="Helical" evidence="1">
    <location>
        <begin position="6"/>
        <end position="28"/>
    </location>
</feature>
<evidence type="ECO:0000313" key="2">
    <source>
        <dbReference type="EMBL" id="MBH5321132.1"/>
    </source>
</evidence>
<dbReference type="Proteomes" id="UP000602442">
    <property type="component" value="Unassembled WGS sequence"/>
</dbReference>
<keyword evidence="3" id="KW-1185">Reference proteome</keyword>
<reference evidence="2 3" key="1">
    <citation type="submission" date="2020-11" db="EMBL/GenBank/DDBJ databases">
        <title>Erythrobacter sediminis sp. nov., a marine bacterium from a tidal flat of Garorim Bay.</title>
        <authorList>
            <person name="Kim D."/>
            <person name="Yoo Y."/>
            <person name="Kim J.-J."/>
        </authorList>
    </citation>
    <scope>NUCLEOTIDE SEQUENCE [LARGE SCALE GENOMIC DNA]</scope>
    <source>
        <strain evidence="2 3">JGD-13</strain>
    </source>
</reference>
<sequence>MDNDALFVSAIVVVGVLAILNAWRGSVLMRGGDVAGARKFFIMGLTMLFMVAFAIYIRPVG</sequence>
<evidence type="ECO:0008006" key="4">
    <source>
        <dbReference type="Google" id="ProtNLM"/>
    </source>
</evidence>
<proteinExistence type="predicted"/>
<gene>
    <name evidence="2" type="ORF">I5L03_00875</name>
</gene>
<comment type="caution">
    <text evidence="2">The sequence shown here is derived from an EMBL/GenBank/DDBJ whole genome shotgun (WGS) entry which is preliminary data.</text>
</comment>
<protein>
    <recommendedName>
        <fullName evidence="4">HIG1 domain-containing protein</fullName>
    </recommendedName>
</protein>
<organism evidence="2 3">
    <name type="scientific">Aurantiacibacter sediminis</name>
    <dbReference type="NCBI Taxonomy" id="2793064"/>
    <lineage>
        <taxon>Bacteria</taxon>
        <taxon>Pseudomonadati</taxon>
        <taxon>Pseudomonadota</taxon>
        <taxon>Alphaproteobacteria</taxon>
        <taxon>Sphingomonadales</taxon>
        <taxon>Erythrobacteraceae</taxon>
        <taxon>Aurantiacibacter</taxon>
    </lineage>
</organism>
<name>A0ABS0N072_9SPHN</name>
<keyword evidence="1" id="KW-0812">Transmembrane</keyword>
<evidence type="ECO:0000256" key="1">
    <source>
        <dbReference type="SAM" id="Phobius"/>
    </source>
</evidence>
<dbReference type="EMBL" id="JAEANY010000001">
    <property type="protein sequence ID" value="MBH5321132.1"/>
    <property type="molecule type" value="Genomic_DNA"/>
</dbReference>
<accession>A0ABS0N072</accession>
<evidence type="ECO:0000313" key="3">
    <source>
        <dbReference type="Proteomes" id="UP000602442"/>
    </source>
</evidence>
<feature type="transmembrane region" description="Helical" evidence="1">
    <location>
        <begin position="40"/>
        <end position="57"/>
    </location>
</feature>
<keyword evidence="1" id="KW-0472">Membrane</keyword>
<keyword evidence="1" id="KW-1133">Transmembrane helix</keyword>